<evidence type="ECO:0000256" key="5">
    <source>
        <dbReference type="ARBA" id="ARBA00022568"/>
    </source>
</evidence>
<feature type="transmembrane region" description="Helical" evidence="11">
    <location>
        <begin position="278"/>
        <end position="303"/>
    </location>
</feature>
<organism evidence="13">
    <name type="scientific">Tetraselmis chuii</name>
    <dbReference type="NCBI Taxonomy" id="63592"/>
    <lineage>
        <taxon>Eukaryota</taxon>
        <taxon>Viridiplantae</taxon>
        <taxon>Chlorophyta</taxon>
        <taxon>core chlorophytes</taxon>
        <taxon>Chlorodendrophyceae</taxon>
        <taxon>Chlorodendrales</taxon>
        <taxon>Chlorodendraceae</taxon>
        <taxon>Tetraselmis</taxon>
    </lineage>
</organism>
<dbReference type="NCBIfam" id="TIGR00846">
    <property type="entry name" value="caca2"/>
    <property type="match status" value="1"/>
</dbReference>
<dbReference type="PANTHER" id="PTHR31503:SF22">
    <property type="entry name" value="VACUOLAR CALCIUM ION TRANSPORTER"/>
    <property type="match status" value="1"/>
</dbReference>
<accession>A0A7S1SIH5</accession>
<feature type="transmembrane region" description="Helical" evidence="11">
    <location>
        <begin position="6"/>
        <end position="23"/>
    </location>
</feature>
<dbReference type="InterPro" id="IPR004837">
    <property type="entry name" value="NaCa_Exmemb"/>
</dbReference>
<dbReference type="InterPro" id="IPR004798">
    <property type="entry name" value="CAX-like"/>
</dbReference>
<keyword evidence="6 11" id="KW-0812">Transmembrane</keyword>
<dbReference type="InterPro" id="IPR044880">
    <property type="entry name" value="NCX_ion-bd_dom_sf"/>
</dbReference>
<feature type="transmembrane region" description="Helical" evidence="11">
    <location>
        <begin position="249"/>
        <end position="272"/>
    </location>
</feature>
<reference evidence="13" key="1">
    <citation type="submission" date="2021-01" db="EMBL/GenBank/DDBJ databases">
        <authorList>
            <person name="Corre E."/>
            <person name="Pelletier E."/>
            <person name="Niang G."/>
            <person name="Scheremetjew M."/>
            <person name="Finn R."/>
            <person name="Kale V."/>
            <person name="Holt S."/>
            <person name="Cochrane G."/>
            <person name="Meng A."/>
            <person name="Brown T."/>
            <person name="Cohen L."/>
        </authorList>
    </citation>
    <scope>NUCLEOTIDE SEQUENCE</scope>
    <source>
        <strain evidence="13">PLY429</strain>
    </source>
</reference>
<dbReference type="Gene3D" id="1.20.1420.30">
    <property type="entry name" value="NCX, central ion-binding region"/>
    <property type="match status" value="1"/>
</dbReference>
<sequence>MVLGSYVNLLLVFVPVGFVMHYMKLDAVIIFFTNFLGLIPLALILGDCTEDLAVRFGDIIGGLLNATFGNVVEMILSVAALQKDLFYVVATSLMGSVLSNLLLVLGCCFFFGGMFYRVQRFNTTVGKAGNSLLMLVCIGIIMPTILVTINPDAKELSLPLSRIIAVMLAFVYLVYLYFQLASHSDIINEKYKDDDADEEDEDEEVPSLSVSGGFGLLFLITVVVAFMSEFLTGSIEKVSEQVPWLNQGFLGMIVLPIAGNACEHITAVLVAMKNKMDLSIGVAVGSSVQIALFVIPFMVLVGWGMDKPFTLEFDLFAVIMLTLSVILASFVTYDGSSNYLLGVQLICVYLLLTVAYLLGAAK</sequence>
<keyword evidence="3 11" id="KW-0813">Transport</keyword>
<evidence type="ECO:0000256" key="7">
    <source>
        <dbReference type="ARBA" id="ARBA00022837"/>
    </source>
</evidence>
<evidence type="ECO:0000256" key="6">
    <source>
        <dbReference type="ARBA" id="ARBA00022692"/>
    </source>
</evidence>
<dbReference type="GO" id="GO:0012505">
    <property type="term" value="C:endomembrane system"/>
    <property type="evidence" value="ECO:0007669"/>
    <property type="project" value="UniProtKB-SubCell"/>
</dbReference>
<protein>
    <recommendedName>
        <fullName evidence="11">Vacuolar cation/proton exchanger</fullName>
    </recommendedName>
</protein>
<evidence type="ECO:0000256" key="2">
    <source>
        <dbReference type="ARBA" id="ARBA00008248"/>
    </source>
</evidence>
<dbReference type="GO" id="GO:0009705">
    <property type="term" value="C:plant-type vacuole membrane"/>
    <property type="evidence" value="ECO:0007669"/>
    <property type="project" value="TreeGrafter"/>
</dbReference>
<feature type="transmembrane region" description="Helical" evidence="11">
    <location>
        <begin position="339"/>
        <end position="359"/>
    </location>
</feature>
<feature type="transmembrane region" description="Helical" evidence="11">
    <location>
        <begin position="52"/>
        <end position="73"/>
    </location>
</feature>
<keyword evidence="8 11" id="KW-1133">Transmembrane helix</keyword>
<evidence type="ECO:0000256" key="4">
    <source>
        <dbReference type="ARBA" id="ARBA00022449"/>
    </source>
</evidence>
<feature type="transmembrane region" description="Helical" evidence="11">
    <location>
        <begin position="28"/>
        <end position="46"/>
    </location>
</feature>
<keyword evidence="10 11" id="KW-0472">Membrane</keyword>
<feature type="transmembrane region" description="Helical" evidence="11">
    <location>
        <begin position="208"/>
        <end position="228"/>
    </location>
</feature>
<evidence type="ECO:0000313" key="13">
    <source>
        <dbReference type="EMBL" id="CAD9199663.1"/>
    </source>
</evidence>
<proteinExistence type="inferred from homology"/>
<keyword evidence="9 11" id="KW-0406">Ion transport</keyword>
<dbReference type="GO" id="GO:0006874">
    <property type="term" value="P:intracellular calcium ion homeostasis"/>
    <property type="evidence" value="ECO:0007669"/>
    <property type="project" value="TreeGrafter"/>
</dbReference>
<keyword evidence="4 11" id="KW-0050">Antiport</keyword>
<evidence type="ECO:0000256" key="3">
    <source>
        <dbReference type="ARBA" id="ARBA00022448"/>
    </source>
</evidence>
<dbReference type="EMBL" id="HBGG01004035">
    <property type="protein sequence ID" value="CAD9199663.1"/>
    <property type="molecule type" value="Transcribed_RNA"/>
</dbReference>
<evidence type="ECO:0000256" key="1">
    <source>
        <dbReference type="ARBA" id="ARBA00004127"/>
    </source>
</evidence>
<comment type="subcellular location">
    <subcellularLocation>
        <location evidence="1">Endomembrane system</location>
        <topology evidence="1">Multi-pass membrane protein</topology>
    </subcellularLocation>
    <subcellularLocation>
        <location evidence="11">Vacuole membrane</location>
    </subcellularLocation>
</comment>
<evidence type="ECO:0000256" key="11">
    <source>
        <dbReference type="RuleBase" id="RU365028"/>
    </source>
</evidence>
<dbReference type="Pfam" id="PF01699">
    <property type="entry name" value="Na_Ca_ex"/>
    <property type="match status" value="2"/>
</dbReference>
<feature type="transmembrane region" description="Helical" evidence="11">
    <location>
        <begin position="128"/>
        <end position="148"/>
    </location>
</feature>
<gene>
    <name evidence="13" type="ORF">TCHU04912_LOCUS1896</name>
</gene>
<feature type="domain" description="Sodium/calcium exchanger membrane region" evidence="12">
    <location>
        <begin position="28"/>
        <end position="180"/>
    </location>
</feature>
<comment type="similarity">
    <text evidence="2">Belongs to the Ca(2+):cation antiporter (CaCA) (TC 2.A.19) family. Cation/proton exchanger (CAX) subfamily.</text>
</comment>
<evidence type="ECO:0000256" key="10">
    <source>
        <dbReference type="ARBA" id="ARBA00023136"/>
    </source>
</evidence>
<keyword evidence="7 11" id="KW-0106">Calcium</keyword>
<dbReference type="AlphaFoldDB" id="A0A7S1SIH5"/>
<name>A0A7S1SIH5_9CHLO</name>
<feature type="transmembrane region" description="Helical" evidence="11">
    <location>
        <begin position="315"/>
        <end position="333"/>
    </location>
</feature>
<evidence type="ECO:0000256" key="9">
    <source>
        <dbReference type="ARBA" id="ARBA00023065"/>
    </source>
</evidence>
<evidence type="ECO:0000259" key="12">
    <source>
        <dbReference type="Pfam" id="PF01699"/>
    </source>
</evidence>
<comment type="function">
    <text evidence="11">Vacuolar cation/proton exchanger (CAX). Translocates Ca(2+) and other metal ions into vacuoles using the proton gradient formed by H(+)-ATPase and H(+)-pyrophosphatase.</text>
</comment>
<keyword evidence="5 11" id="KW-0109">Calcium transport</keyword>
<dbReference type="InterPro" id="IPR004713">
    <property type="entry name" value="CaH_exchang"/>
</dbReference>
<feature type="transmembrane region" description="Helical" evidence="11">
    <location>
        <begin position="85"/>
        <end position="116"/>
    </location>
</feature>
<dbReference type="NCBIfam" id="TIGR00378">
    <property type="entry name" value="cax"/>
    <property type="match status" value="1"/>
</dbReference>
<feature type="domain" description="Sodium/calcium exchanger membrane region" evidence="12">
    <location>
        <begin position="214"/>
        <end position="355"/>
    </location>
</feature>
<dbReference type="PANTHER" id="PTHR31503">
    <property type="entry name" value="VACUOLAR CALCIUM ION TRANSPORTER"/>
    <property type="match status" value="1"/>
</dbReference>
<keyword evidence="11" id="KW-0926">Vacuole</keyword>
<dbReference type="GO" id="GO:0015369">
    <property type="term" value="F:calcium:proton antiporter activity"/>
    <property type="evidence" value="ECO:0007669"/>
    <property type="project" value="UniProtKB-UniRule"/>
</dbReference>
<evidence type="ECO:0000256" key="8">
    <source>
        <dbReference type="ARBA" id="ARBA00022989"/>
    </source>
</evidence>
<feature type="transmembrane region" description="Helical" evidence="11">
    <location>
        <begin position="160"/>
        <end position="178"/>
    </location>
</feature>